<keyword evidence="4" id="KW-1185">Reference proteome</keyword>
<feature type="region of interest" description="Disordered" evidence="1">
    <location>
        <begin position="141"/>
        <end position="211"/>
    </location>
</feature>
<evidence type="ECO:0000313" key="2">
    <source>
        <dbReference type="EMBL" id="VEU35494.1"/>
    </source>
</evidence>
<protein>
    <submittedName>
        <fullName evidence="3">Uncharacterized protein</fullName>
    </submittedName>
</protein>
<feature type="compositionally biased region" description="Basic residues" evidence="1">
    <location>
        <begin position="184"/>
        <end position="196"/>
    </location>
</feature>
<dbReference type="AlphaFoldDB" id="A0A448ZKM6"/>
<dbReference type="EMBL" id="CAACVS010000451">
    <property type="protein sequence ID" value="VEU42565.1"/>
    <property type="molecule type" value="Genomic_DNA"/>
</dbReference>
<dbReference type="EMBL" id="CAACVS010000059">
    <property type="protein sequence ID" value="VEU35494.1"/>
    <property type="molecule type" value="Genomic_DNA"/>
</dbReference>
<evidence type="ECO:0000256" key="1">
    <source>
        <dbReference type="SAM" id="MobiDB-lite"/>
    </source>
</evidence>
<feature type="region of interest" description="Disordered" evidence="1">
    <location>
        <begin position="1"/>
        <end position="55"/>
    </location>
</feature>
<name>A0A448ZKM6_9STRA</name>
<dbReference type="Proteomes" id="UP000291116">
    <property type="component" value="Unassembled WGS sequence"/>
</dbReference>
<reference evidence="3 4" key="1">
    <citation type="submission" date="2019-01" db="EMBL/GenBank/DDBJ databases">
        <authorList>
            <person name="Ferrante I. M."/>
        </authorList>
    </citation>
    <scope>NUCLEOTIDE SEQUENCE [LARGE SCALE GENOMIC DNA]</scope>
    <source>
        <strain evidence="3 4">B856</strain>
    </source>
</reference>
<feature type="compositionally biased region" description="Gly residues" evidence="1">
    <location>
        <begin position="12"/>
        <end position="23"/>
    </location>
</feature>
<dbReference type="OrthoDB" id="53257at2759"/>
<organism evidence="3 4">
    <name type="scientific">Pseudo-nitzschia multistriata</name>
    <dbReference type="NCBI Taxonomy" id="183589"/>
    <lineage>
        <taxon>Eukaryota</taxon>
        <taxon>Sar</taxon>
        <taxon>Stramenopiles</taxon>
        <taxon>Ochrophyta</taxon>
        <taxon>Bacillariophyta</taxon>
        <taxon>Bacillariophyceae</taxon>
        <taxon>Bacillariophycidae</taxon>
        <taxon>Bacillariales</taxon>
        <taxon>Bacillariaceae</taxon>
        <taxon>Pseudo-nitzschia</taxon>
    </lineage>
</organism>
<proteinExistence type="predicted"/>
<evidence type="ECO:0000313" key="3">
    <source>
        <dbReference type="EMBL" id="VEU42565.1"/>
    </source>
</evidence>
<gene>
    <name evidence="2" type="ORF">PSNMU_V1.4_AUG-EV-PASAV3_0022690</name>
    <name evidence="3" type="ORF">PSNMU_V1.4_AUG-EV-PASAV3_0095380</name>
</gene>
<evidence type="ECO:0000313" key="4">
    <source>
        <dbReference type="Proteomes" id="UP000291116"/>
    </source>
</evidence>
<sequence length="211" mass="24210">MSDARNSSNNLRGGGARQTGGSGRTSKYAQGNHKTELLGQAGLAAHQDRSEAKRKLQLQLTSKQLAADVRKMLLEYHTEEEYRDMEIPLPSTEDAKKKLQAMKEFTQKWYDREFREEWLQTVTEVWLEELKEKYEEAVRAAMAARNPPREQQQQQQEGEAMSIEELQEHIAGLPADTPPEERQRLKKKLKRKKQRAKEKEKARAAPPAAGN</sequence>
<accession>A0A448ZKM6</accession>
<feature type="compositionally biased region" description="Polar residues" evidence="1">
    <location>
        <begin position="1"/>
        <end position="11"/>
    </location>
</feature>